<keyword evidence="7 11" id="KW-0472">Membrane</keyword>
<dbReference type="FunFam" id="2.60.120.260:FF:000002">
    <property type="entry name" value="Coagulation factor VIII"/>
    <property type="match status" value="1"/>
</dbReference>
<feature type="domain" description="CUB" evidence="12">
    <location>
        <begin position="124"/>
        <end position="235"/>
    </location>
</feature>
<feature type="disulfide bond" evidence="10">
    <location>
        <begin position="124"/>
        <end position="151"/>
    </location>
</feature>
<keyword evidence="6 11" id="KW-1133">Transmembrane helix</keyword>
<dbReference type="SUPFAM" id="SSF49854">
    <property type="entry name" value="Spermadhesin, CUB domain"/>
    <property type="match status" value="1"/>
</dbReference>
<dbReference type="CDD" id="cd00057">
    <property type="entry name" value="FA58C"/>
    <property type="match status" value="1"/>
</dbReference>
<evidence type="ECO:0000259" key="12">
    <source>
        <dbReference type="PROSITE" id="PS01180"/>
    </source>
</evidence>
<feature type="domain" description="LCCL" evidence="14">
    <location>
        <begin position="237"/>
        <end position="333"/>
    </location>
</feature>
<evidence type="ECO:0000256" key="1">
    <source>
        <dbReference type="ARBA" id="ARBA00004479"/>
    </source>
</evidence>
<evidence type="ECO:0000256" key="8">
    <source>
        <dbReference type="ARBA" id="ARBA00023157"/>
    </source>
</evidence>
<dbReference type="PROSITE" id="PS01285">
    <property type="entry name" value="FA58C_1"/>
    <property type="match status" value="1"/>
</dbReference>
<evidence type="ECO:0000256" key="3">
    <source>
        <dbReference type="ARBA" id="ARBA00022692"/>
    </source>
</evidence>
<dbReference type="GO" id="GO:0005886">
    <property type="term" value="C:plasma membrane"/>
    <property type="evidence" value="ECO:0007669"/>
    <property type="project" value="TreeGrafter"/>
</dbReference>
<evidence type="ECO:0000256" key="10">
    <source>
        <dbReference type="PROSITE-ProRule" id="PRU00059"/>
    </source>
</evidence>
<dbReference type="Pfam" id="PF00754">
    <property type="entry name" value="F5_F8_type_C"/>
    <property type="match status" value="1"/>
</dbReference>
<evidence type="ECO:0000256" key="6">
    <source>
        <dbReference type="ARBA" id="ARBA00022989"/>
    </source>
</evidence>
<dbReference type="InterPro" id="IPR004043">
    <property type="entry name" value="LCCL"/>
</dbReference>
<dbReference type="EMBL" id="KB546907">
    <property type="protein sequence ID" value="EMP31112.1"/>
    <property type="molecule type" value="Genomic_DNA"/>
</dbReference>
<dbReference type="InterPro" id="IPR035914">
    <property type="entry name" value="Sperma_CUB_dom_sf"/>
</dbReference>
<sequence length="788" mass="84520">MAGMLALLKGPEPLDRKQHGERVLNSLNSDLLPAPATGPECAVPPGLPNLDTTGQAPLLTPPQILSLALRVIPAYAVLVTLHPLQIPTGACPQESGSSVVFKKRDTSDPMGSLQAPEGVGGDGCGHTVLTPHSGTLTSKNYPGTYPNHTACEWRIQAAEGSSLLLAFGDMDIESSQHCASSFLLLSSPSDGTSLGPYCGNSNPTPLVMNSSSVTVQFNSTTHRSGRGFLLSYATSQHPDLISCLDKGTHYHQEQISVFCPAGCKGVAGDIWGNAKQGYRDTSVLCKAAIHAGVILDELGGQLTLSREKGITLYESAFANGLHSKRGSLSEKRLIFHKACDHALEAASFNASSSWHEVNAMGQYKPWTAEQAAFSAHGNSWAADPSSETEWLEIDLGGRKNITGIITKGSSDKYNFYVKSYQVFSSRDGKNWKAYRYSSGQEETVFEGNADSLQEVSNTFIPPILARYLRIVPQSWNQRIALKVALQGCQVARLKVPRPYVPSAPKEVPILTSIPTDRTAIPGVTINPEKAGSMLLVMLLIGGFVLISSGLLLLALLCRKKRKTAADLNCSLMKGYPKLESSQVCASESLQPSSSELTSFPMAGTPVELSGAHSPEYAEPDMVQVSPSSQTAPSTFKPALDEGYTLPLVVNHYDVPGKYHEYAEPLPPEPEYATPFTEQALEAGGATAKKNAYVIKVVPTTQGRAGSLASPMSSGIQPQYDFPAQRLGETPNSTRREGSHQASIVYTEPQTERTSTLWGDGLAGLTTSPEGHCFQIQDSPLTHIYHEPL</sequence>
<keyword evidence="16" id="KW-1185">Reference proteome</keyword>
<dbReference type="InterPro" id="IPR000421">
    <property type="entry name" value="FA58C"/>
</dbReference>
<dbReference type="InterPro" id="IPR008979">
    <property type="entry name" value="Galactose-bd-like_sf"/>
</dbReference>
<keyword evidence="3 11" id="KW-0812">Transmembrane</keyword>
<dbReference type="Gene3D" id="2.60.120.290">
    <property type="entry name" value="Spermadhesin, CUB domain"/>
    <property type="match status" value="1"/>
</dbReference>
<reference evidence="16" key="1">
    <citation type="journal article" date="2013" name="Nat. Genet.">
        <title>The draft genomes of soft-shell turtle and green sea turtle yield insights into the development and evolution of the turtle-specific body plan.</title>
        <authorList>
            <person name="Wang Z."/>
            <person name="Pascual-Anaya J."/>
            <person name="Zadissa A."/>
            <person name="Li W."/>
            <person name="Niimura Y."/>
            <person name="Huang Z."/>
            <person name="Li C."/>
            <person name="White S."/>
            <person name="Xiong Z."/>
            <person name="Fang D."/>
            <person name="Wang B."/>
            <person name="Ming Y."/>
            <person name="Chen Y."/>
            <person name="Zheng Y."/>
            <person name="Kuraku S."/>
            <person name="Pignatelli M."/>
            <person name="Herrero J."/>
            <person name="Beal K."/>
            <person name="Nozawa M."/>
            <person name="Li Q."/>
            <person name="Wang J."/>
            <person name="Zhang H."/>
            <person name="Yu L."/>
            <person name="Shigenobu S."/>
            <person name="Wang J."/>
            <person name="Liu J."/>
            <person name="Flicek P."/>
            <person name="Searle S."/>
            <person name="Wang J."/>
            <person name="Kuratani S."/>
            <person name="Yin Y."/>
            <person name="Aken B."/>
            <person name="Zhang G."/>
            <person name="Irie N."/>
        </authorList>
    </citation>
    <scope>NUCLEOTIDE SEQUENCE [LARGE SCALE GENOMIC DNA]</scope>
</reference>
<dbReference type="eggNOG" id="ENOG502QQ36">
    <property type="taxonomic scope" value="Eukaryota"/>
</dbReference>
<dbReference type="Pfam" id="PF03815">
    <property type="entry name" value="LCCL"/>
    <property type="match status" value="1"/>
</dbReference>
<proteinExistence type="predicted"/>
<dbReference type="SMART" id="SM00231">
    <property type="entry name" value="FA58C"/>
    <property type="match status" value="1"/>
</dbReference>
<dbReference type="SUPFAM" id="SSF69848">
    <property type="entry name" value="LCCL domain"/>
    <property type="match status" value="1"/>
</dbReference>
<evidence type="ECO:0000256" key="2">
    <source>
        <dbReference type="ARBA" id="ARBA00022553"/>
    </source>
</evidence>
<evidence type="ECO:0000313" key="15">
    <source>
        <dbReference type="EMBL" id="EMP31112.1"/>
    </source>
</evidence>
<dbReference type="Proteomes" id="UP000031443">
    <property type="component" value="Unassembled WGS sequence"/>
</dbReference>
<dbReference type="FunFam" id="2.60.120.290:FF:000003">
    <property type="entry name" value="Neuropilin"/>
    <property type="match status" value="1"/>
</dbReference>
<dbReference type="InterPro" id="IPR036609">
    <property type="entry name" value="LCCL_sf"/>
</dbReference>
<evidence type="ECO:0000256" key="11">
    <source>
        <dbReference type="SAM" id="Phobius"/>
    </source>
</evidence>
<gene>
    <name evidence="15" type="ORF">UY3_11796</name>
</gene>
<name>M7BSK4_CHEMY</name>
<dbReference type="SMART" id="SM00603">
    <property type="entry name" value="LCCL"/>
    <property type="match status" value="1"/>
</dbReference>
<evidence type="ECO:0000256" key="4">
    <source>
        <dbReference type="ARBA" id="ARBA00022729"/>
    </source>
</evidence>
<dbReference type="PANTHER" id="PTHR46806:SF6">
    <property type="entry name" value="DISCOIDIN, CUB AND LCCL DOMAIN CONTAINING 1"/>
    <property type="match status" value="1"/>
</dbReference>
<comment type="subcellular location">
    <subcellularLocation>
        <location evidence="1">Membrane</location>
        <topology evidence="1">Single-pass type I membrane protein</topology>
    </subcellularLocation>
</comment>
<evidence type="ECO:0000259" key="13">
    <source>
        <dbReference type="PROSITE" id="PS50022"/>
    </source>
</evidence>
<protein>
    <submittedName>
        <fullName evidence="15">Discoidin, CUB and LCCL domain-containing protein 1</fullName>
    </submittedName>
</protein>
<feature type="domain" description="F5/8 type C" evidence="13">
    <location>
        <begin position="331"/>
        <end position="488"/>
    </location>
</feature>
<dbReference type="PANTHER" id="PTHR46806">
    <property type="entry name" value="F5/8 TYPE C DOMAIN-CONTAINING PROTEIN"/>
    <property type="match status" value="1"/>
</dbReference>
<evidence type="ECO:0000259" key="14">
    <source>
        <dbReference type="PROSITE" id="PS50820"/>
    </source>
</evidence>
<evidence type="ECO:0000256" key="5">
    <source>
        <dbReference type="ARBA" id="ARBA00022737"/>
    </source>
</evidence>
<dbReference type="PROSITE" id="PS01180">
    <property type="entry name" value="CUB"/>
    <property type="match status" value="1"/>
</dbReference>
<dbReference type="PROSITE" id="PS50022">
    <property type="entry name" value="FA58C_3"/>
    <property type="match status" value="1"/>
</dbReference>
<dbReference type="GO" id="GO:0038023">
    <property type="term" value="F:signaling receptor activity"/>
    <property type="evidence" value="ECO:0007669"/>
    <property type="project" value="TreeGrafter"/>
</dbReference>
<dbReference type="Pfam" id="PF00431">
    <property type="entry name" value="CUB"/>
    <property type="match status" value="1"/>
</dbReference>
<evidence type="ECO:0000256" key="7">
    <source>
        <dbReference type="ARBA" id="ARBA00023136"/>
    </source>
</evidence>
<organism evidence="15 16">
    <name type="scientific">Chelonia mydas</name>
    <name type="common">Green sea-turtle</name>
    <name type="synonym">Chelonia agassizi</name>
    <dbReference type="NCBI Taxonomy" id="8469"/>
    <lineage>
        <taxon>Eukaryota</taxon>
        <taxon>Metazoa</taxon>
        <taxon>Chordata</taxon>
        <taxon>Craniata</taxon>
        <taxon>Vertebrata</taxon>
        <taxon>Euteleostomi</taxon>
        <taxon>Archelosauria</taxon>
        <taxon>Testudinata</taxon>
        <taxon>Testudines</taxon>
        <taxon>Cryptodira</taxon>
        <taxon>Durocryptodira</taxon>
        <taxon>Americhelydia</taxon>
        <taxon>Chelonioidea</taxon>
        <taxon>Cheloniidae</taxon>
        <taxon>Chelonia</taxon>
    </lineage>
</organism>
<dbReference type="AlphaFoldDB" id="M7BSK4"/>
<feature type="transmembrane region" description="Helical" evidence="11">
    <location>
        <begin position="533"/>
        <end position="556"/>
    </location>
</feature>
<evidence type="ECO:0000256" key="9">
    <source>
        <dbReference type="ARBA" id="ARBA00023180"/>
    </source>
</evidence>
<keyword evidence="4" id="KW-0732">Signal</keyword>
<keyword evidence="8 10" id="KW-1015">Disulfide bond</keyword>
<dbReference type="InterPro" id="IPR050633">
    <property type="entry name" value="Neuropilin_MCO_CoagFactor"/>
</dbReference>
<keyword evidence="9" id="KW-0325">Glycoprotein</keyword>
<accession>M7BSK4</accession>
<dbReference type="Gene3D" id="2.170.130.20">
    <property type="entry name" value="LCCL-like domain"/>
    <property type="match status" value="1"/>
</dbReference>
<keyword evidence="2" id="KW-0597">Phosphoprotein</keyword>
<dbReference type="CDD" id="cd00041">
    <property type="entry name" value="CUB"/>
    <property type="match status" value="1"/>
</dbReference>
<keyword evidence="5" id="KW-0677">Repeat</keyword>
<evidence type="ECO:0000313" key="16">
    <source>
        <dbReference type="Proteomes" id="UP000031443"/>
    </source>
</evidence>
<comment type="caution">
    <text evidence="10">Lacks conserved residue(s) required for the propagation of feature annotation.</text>
</comment>
<dbReference type="SMART" id="SM00042">
    <property type="entry name" value="CUB"/>
    <property type="match status" value="1"/>
</dbReference>
<dbReference type="InterPro" id="IPR000859">
    <property type="entry name" value="CUB_dom"/>
</dbReference>
<dbReference type="PROSITE" id="PS50820">
    <property type="entry name" value="LCCL"/>
    <property type="match status" value="1"/>
</dbReference>
<dbReference type="Gene3D" id="2.60.120.260">
    <property type="entry name" value="Galactose-binding domain-like"/>
    <property type="match status" value="1"/>
</dbReference>
<dbReference type="SUPFAM" id="SSF49785">
    <property type="entry name" value="Galactose-binding domain-like"/>
    <property type="match status" value="1"/>
</dbReference>